<dbReference type="EMBL" id="JAIWYP010000001">
    <property type="protein sequence ID" value="KAH3883525.1"/>
    <property type="molecule type" value="Genomic_DNA"/>
</dbReference>
<proteinExistence type="predicted"/>
<dbReference type="Proteomes" id="UP000828390">
    <property type="component" value="Unassembled WGS sequence"/>
</dbReference>
<evidence type="ECO:0000313" key="2">
    <source>
        <dbReference type="EMBL" id="KAH3883562.1"/>
    </source>
</evidence>
<reference evidence="1" key="2">
    <citation type="submission" date="2020-11" db="EMBL/GenBank/DDBJ databases">
        <authorList>
            <person name="McCartney M.A."/>
            <person name="Auch B."/>
            <person name="Kono T."/>
            <person name="Mallez S."/>
            <person name="Becker A."/>
            <person name="Gohl D.M."/>
            <person name="Silverstein K.A.T."/>
            <person name="Koren S."/>
            <person name="Bechman K.B."/>
            <person name="Herman A."/>
            <person name="Abrahante J.E."/>
            <person name="Garbe J."/>
        </authorList>
    </citation>
    <scope>NUCLEOTIDE SEQUENCE</scope>
    <source>
        <strain evidence="1">Duluth1</strain>
        <tissue evidence="1">Whole animal</tissue>
    </source>
</reference>
<evidence type="ECO:0000313" key="1">
    <source>
        <dbReference type="EMBL" id="KAH3883525.1"/>
    </source>
</evidence>
<gene>
    <name evidence="1" type="ORF">DPMN_007484</name>
    <name evidence="2" type="ORF">DPMN_007522</name>
</gene>
<reference evidence="1" key="1">
    <citation type="journal article" date="2019" name="bioRxiv">
        <title>The Genome of the Zebra Mussel, Dreissena polymorpha: A Resource for Invasive Species Research.</title>
        <authorList>
            <person name="McCartney M.A."/>
            <person name="Auch B."/>
            <person name="Kono T."/>
            <person name="Mallez S."/>
            <person name="Zhang Y."/>
            <person name="Obille A."/>
            <person name="Becker A."/>
            <person name="Abrahante J.E."/>
            <person name="Garbe J."/>
            <person name="Badalamenti J.P."/>
            <person name="Herman A."/>
            <person name="Mangelson H."/>
            <person name="Liachko I."/>
            <person name="Sullivan S."/>
            <person name="Sone E.D."/>
            <person name="Koren S."/>
            <person name="Silverstein K.A.T."/>
            <person name="Beckman K.B."/>
            <person name="Gohl D.M."/>
        </authorList>
    </citation>
    <scope>NUCLEOTIDE SEQUENCE</scope>
    <source>
        <strain evidence="1">Duluth1</strain>
        <tissue evidence="1">Whole animal</tissue>
    </source>
</reference>
<evidence type="ECO:0000313" key="3">
    <source>
        <dbReference type="Proteomes" id="UP000828390"/>
    </source>
</evidence>
<comment type="caution">
    <text evidence="1">The sequence shown here is derived from an EMBL/GenBank/DDBJ whole genome shotgun (WGS) entry which is preliminary data.</text>
</comment>
<organism evidence="1 3">
    <name type="scientific">Dreissena polymorpha</name>
    <name type="common">Zebra mussel</name>
    <name type="synonym">Mytilus polymorpha</name>
    <dbReference type="NCBI Taxonomy" id="45954"/>
    <lineage>
        <taxon>Eukaryota</taxon>
        <taxon>Metazoa</taxon>
        <taxon>Spiralia</taxon>
        <taxon>Lophotrochozoa</taxon>
        <taxon>Mollusca</taxon>
        <taxon>Bivalvia</taxon>
        <taxon>Autobranchia</taxon>
        <taxon>Heteroconchia</taxon>
        <taxon>Euheterodonta</taxon>
        <taxon>Imparidentia</taxon>
        <taxon>Neoheterodontei</taxon>
        <taxon>Myida</taxon>
        <taxon>Dreissenoidea</taxon>
        <taxon>Dreissenidae</taxon>
        <taxon>Dreissena</taxon>
    </lineage>
</organism>
<name>A0A9D4MWL4_DREPO</name>
<dbReference type="AlphaFoldDB" id="A0A9D4MWL4"/>
<protein>
    <submittedName>
        <fullName evidence="1">Uncharacterized protein</fullName>
    </submittedName>
</protein>
<sequence length="76" mass="8018">MSRPCDPPPPCADPCDWPGYICCCIMEGPGPPRSMSRRSPIRESAPGITVDCGGWAVGSVGLPRLSTTPSLDMGRD</sequence>
<dbReference type="EMBL" id="JAIWYP010000001">
    <property type="protein sequence ID" value="KAH3883562.1"/>
    <property type="molecule type" value="Genomic_DNA"/>
</dbReference>
<keyword evidence="3" id="KW-1185">Reference proteome</keyword>
<accession>A0A9D4MWL4</accession>